<dbReference type="SUPFAM" id="SSF47598">
    <property type="entry name" value="Ribbon-helix-helix"/>
    <property type="match status" value="1"/>
</dbReference>
<gene>
    <name evidence="1" type="ORF">JIN87_02275</name>
</gene>
<dbReference type="AlphaFoldDB" id="A0A934RY41"/>
<proteinExistence type="predicted"/>
<dbReference type="Proteomes" id="UP000617628">
    <property type="component" value="Unassembled WGS sequence"/>
</dbReference>
<evidence type="ECO:0000313" key="2">
    <source>
        <dbReference type="Proteomes" id="UP000617628"/>
    </source>
</evidence>
<dbReference type="InterPro" id="IPR013321">
    <property type="entry name" value="Arc_rbn_hlx_hlx"/>
</dbReference>
<dbReference type="Gene3D" id="1.10.1220.10">
    <property type="entry name" value="Met repressor-like"/>
    <property type="match status" value="1"/>
</dbReference>
<dbReference type="RefSeq" id="WP_200353892.1">
    <property type="nucleotide sequence ID" value="NZ_JAENIL010000003.1"/>
</dbReference>
<accession>A0A934RY41</accession>
<reference evidence="1" key="1">
    <citation type="submission" date="2021-01" db="EMBL/GenBank/DDBJ databases">
        <title>Modified the classification status of verrucomicrobia.</title>
        <authorList>
            <person name="Feng X."/>
        </authorList>
    </citation>
    <scope>NUCLEOTIDE SEQUENCE</scope>
    <source>
        <strain evidence="1">KCTC 13126</strain>
    </source>
</reference>
<dbReference type="InterPro" id="IPR008651">
    <property type="entry name" value="Uncharacterised_HicB"/>
</dbReference>
<comment type="caution">
    <text evidence="1">The sequence shown here is derived from an EMBL/GenBank/DDBJ whole genome shotgun (WGS) entry which is preliminary data.</text>
</comment>
<dbReference type="InterPro" id="IPR010985">
    <property type="entry name" value="Ribbon_hlx_hlx"/>
</dbReference>
<sequence>MSAITIRLPESLHRKLKEVAKRDGISLNQFISSAASEKLSAVLTLEYLQERADRGSDKAFREILGKVRDRPPLESDPLD</sequence>
<protein>
    <submittedName>
        <fullName evidence="1">Toxin-antitoxin system HicB family antitoxin</fullName>
    </submittedName>
</protein>
<dbReference type="GO" id="GO:0006355">
    <property type="term" value="P:regulation of DNA-templated transcription"/>
    <property type="evidence" value="ECO:0007669"/>
    <property type="project" value="InterPro"/>
</dbReference>
<evidence type="ECO:0000313" key="1">
    <source>
        <dbReference type="EMBL" id="MBK1875673.1"/>
    </source>
</evidence>
<name>A0A934RY41_9BACT</name>
<dbReference type="Pfam" id="PF05534">
    <property type="entry name" value="HicB"/>
    <property type="match status" value="1"/>
</dbReference>
<organism evidence="1 2">
    <name type="scientific">Pelagicoccus mobilis</name>
    <dbReference type="NCBI Taxonomy" id="415221"/>
    <lineage>
        <taxon>Bacteria</taxon>
        <taxon>Pseudomonadati</taxon>
        <taxon>Verrucomicrobiota</taxon>
        <taxon>Opitutia</taxon>
        <taxon>Puniceicoccales</taxon>
        <taxon>Pelagicoccaceae</taxon>
        <taxon>Pelagicoccus</taxon>
    </lineage>
</organism>
<dbReference type="EMBL" id="JAENIL010000003">
    <property type="protein sequence ID" value="MBK1875673.1"/>
    <property type="molecule type" value="Genomic_DNA"/>
</dbReference>
<keyword evidence="2" id="KW-1185">Reference proteome</keyword>